<reference evidence="1 2" key="1">
    <citation type="submission" date="2020-12" db="EMBL/GenBank/DDBJ databases">
        <title>Dynamics of Baltic Sea phages driven by environmental changes.</title>
        <authorList>
            <person name="Hoetzinger M."/>
            <person name="Nilsson E."/>
            <person name="Holmfeldt K."/>
        </authorList>
    </citation>
    <scope>NUCLEOTIDE SEQUENCE [LARGE SCALE GENOMIC DNA]</scope>
</reference>
<evidence type="ECO:0000313" key="2">
    <source>
        <dbReference type="Proteomes" id="UP000595566"/>
    </source>
</evidence>
<gene>
    <name evidence="1" type="ORF">immuto26A_141</name>
</gene>
<sequence length="65" mass="7375">MEKFFEDQFKMLSRGIVATPNSREDLEAFAKANNGSMDILLMQMAINFGYKIALENVKEELDKAA</sequence>
<proteinExistence type="predicted"/>
<dbReference type="EMBL" id="MW353175">
    <property type="protein sequence ID" value="QQO91820.1"/>
    <property type="molecule type" value="Genomic_DNA"/>
</dbReference>
<organism evidence="1 2">
    <name type="scientific">Flavobacterium phage vB_FspM_immuto_2-6A</name>
    <dbReference type="NCBI Taxonomy" id="2801477"/>
    <lineage>
        <taxon>Viruses</taxon>
        <taxon>Duplodnaviria</taxon>
        <taxon>Heunggongvirae</taxon>
        <taxon>Uroviricota</taxon>
        <taxon>Caudoviricetes</taxon>
        <taxon>Immutovirus</taxon>
        <taxon>Immutovirus immuto</taxon>
    </lineage>
</organism>
<keyword evidence="2" id="KW-1185">Reference proteome</keyword>
<evidence type="ECO:0000313" key="1">
    <source>
        <dbReference type="EMBL" id="QQO91820.1"/>
    </source>
</evidence>
<accession>A0A7T8ERL2</accession>
<protein>
    <submittedName>
        <fullName evidence="1">Uncharacterized protein</fullName>
    </submittedName>
</protein>
<dbReference type="Proteomes" id="UP000595566">
    <property type="component" value="Segment"/>
</dbReference>
<name>A0A7T8ERL2_9CAUD</name>